<evidence type="ECO:0000256" key="4">
    <source>
        <dbReference type="ARBA" id="ARBA00022840"/>
    </source>
</evidence>
<dbReference type="InterPro" id="IPR003439">
    <property type="entry name" value="ABC_transporter-like_ATP-bd"/>
</dbReference>
<feature type="domain" description="ABC transporter" evidence="5">
    <location>
        <begin position="4"/>
        <end position="235"/>
    </location>
</feature>
<dbReference type="AlphaFoldDB" id="A0AAJ4MXA3"/>
<dbReference type="SMART" id="SM00382">
    <property type="entry name" value="AAA"/>
    <property type="match status" value="1"/>
</dbReference>
<dbReference type="InterPro" id="IPR017871">
    <property type="entry name" value="ABC_transporter-like_CS"/>
</dbReference>
<dbReference type="PROSITE" id="PS00211">
    <property type="entry name" value="ABC_TRANSPORTER_1"/>
    <property type="match status" value="1"/>
</dbReference>
<evidence type="ECO:0000313" key="7">
    <source>
        <dbReference type="Proteomes" id="UP000662821"/>
    </source>
</evidence>
<proteinExistence type="predicted"/>
<keyword evidence="1" id="KW-0813">Transport</keyword>
<dbReference type="PROSITE" id="PS50893">
    <property type="entry name" value="ABC_TRANSPORTER_2"/>
    <property type="match status" value="1"/>
</dbReference>
<dbReference type="Proteomes" id="UP000662821">
    <property type="component" value="Chromosome"/>
</dbReference>
<evidence type="ECO:0000256" key="1">
    <source>
        <dbReference type="ARBA" id="ARBA00022448"/>
    </source>
</evidence>
<dbReference type="InterPro" id="IPR027417">
    <property type="entry name" value="P-loop_NTPase"/>
</dbReference>
<dbReference type="EMBL" id="CP071520">
    <property type="protein sequence ID" value="QSX98969.1"/>
    <property type="molecule type" value="Genomic_DNA"/>
</dbReference>
<evidence type="ECO:0000313" key="6">
    <source>
        <dbReference type="EMBL" id="QSX98969.1"/>
    </source>
</evidence>
<accession>A0AAJ4MXA3</accession>
<organism evidence="6 7">
    <name type="scientific">Janthinobacterium lividum</name>
    <dbReference type="NCBI Taxonomy" id="29581"/>
    <lineage>
        <taxon>Bacteria</taxon>
        <taxon>Pseudomonadati</taxon>
        <taxon>Pseudomonadota</taxon>
        <taxon>Betaproteobacteria</taxon>
        <taxon>Burkholderiales</taxon>
        <taxon>Oxalobacteraceae</taxon>
        <taxon>Janthinobacterium</taxon>
    </lineage>
</organism>
<dbReference type="Gene3D" id="3.40.50.300">
    <property type="entry name" value="P-loop containing nucleotide triphosphate hydrolases"/>
    <property type="match status" value="1"/>
</dbReference>
<keyword evidence="4 6" id="KW-0067">ATP-binding</keyword>
<evidence type="ECO:0000256" key="2">
    <source>
        <dbReference type="ARBA" id="ARBA00022475"/>
    </source>
</evidence>
<protein>
    <submittedName>
        <fullName evidence="6">ATP-binding cassette domain-containing protein</fullName>
    </submittedName>
</protein>
<dbReference type="InterPro" id="IPR003593">
    <property type="entry name" value="AAA+_ATPase"/>
</dbReference>
<dbReference type="SUPFAM" id="SSF52540">
    <property type="entry name" value="P-loop containing nucleoside triphosphate hydrolases"/>
    <property type="match status" value="1"/>
</dbReference>
<dbReference type="InterPro" id="IPR050093">
    <property type="entry name" value="ABC_SmlMolc_Importer"/>
</dbReference>
<keyword evidence="2" id="KW-0472">Membrane</keyword>
<dbReference type="GO" id="GO:0005524">
    <property type="term" value="F:ATP binding"/>
    <property type="evidence" value="ECO:0007669"/>
    <property type="project" value="UniProtKB-KW"/>
</dbReference>
<dbReference type="GO" id="GO:0016887">
    <property type="term" value="F:ATP hydrolysis activity"/>
    <property type="evidence" value="ECO:0007669"/>
    <property type="project" value="InterPro"/>
</dbReference>
<evidence type="ECO:0000256" key="3">
    <source>
        <dbReference type="ARBA" id="ARBA00022741"/>
    </source>
</evidence>
<gene>
    <name evidence="6" type="ORF">J3P46_01095</name>
</gene>
<dbReference type="PANTHER" id="PTHR42781">
    <property type="entry name" value="SPERMIDINE/PUTRESCINE IMPORT ATP-BINDING PROTEIN POTA"/>
    <property type="match status" value="1"/>
</dbReference>
<sequence length="236" mass="26701">MTPMQLDLDIRATLRSGKRRFDMQVQCTSDSQRIAMYGPSGAGKSMTLKAIAGLFTPDAGHIRLNGRTLFDAAAGINLPPQQRNVAYLFQDYALFPHLTVRQNVGFGLARGWFNPRAREKLQKVEHWLDAFHLQELAHQFPYELSGGQRQRVALARALVAEPAALLLDEPFAALDPALRVKMRLELSQWQQRLDVPMILITHDPEDARILGEHVLYLRDGQIDNREEHMALGERIG</sequence>
<evidence type="ECO:0000259" key="5">
    <source>
        <dbReference type="PROSITE" id="PS50893"/>
    </source>
</evidence>
<name>A0AAJ4MXA3_9BURK</name>
<keyword evidence="2" id="KW-1003">Cell membrane</keyword>
<keyword evidence="3" id="KW-0547">Nucleotide-binding</keyword>
<reference evidence="6 7" key="1">
    <citation type="submission" date="2021-03" db="EMBL/GenBank/DDBJ databases">
        <title>Draft genome sequence of Janthinobacterium sp. strain PLB02 isolated from infected primmorphs (Lubomirskia baicalensis).</title>
        <authorList>
            <person name="Chernogor L.I."/>
            <person name="Belikov S.I."/>
            <person name="Petrushin I.S."/>
        </authorList>
    </citation>
    <scope>NUCLEOTIDE SEQUENCE [LARGE SCALE GENOMIC DNA]</scope>
    <source>
        <strain evidence="6 7">PLB02</strain>
    </source>
</reference>
<dbReference type="Pfam" id="PF00005">
    <property type="entry name" value="ABC_tran"/>
    <property type="match status" value="1"/>
</dbReference>
<dbReference type="PANTHER" id="PTHR42781:SF4">
    <property type="entry name" value="SPERMIDINE_PUTRESCINE IMPORT ATP-BINDING PROTEIN POTA"/>
    <property type="match status" value="1"/>
</dbReference>